<keyword evidence="8 10" id="KW-0717">Septation</keyword>
<dbReference type="EMBL" id="JAPFPW010000013">
    <property type="protein sequence ID" value="MCW7754607.1"/>
    <property type="molecule type" value="Genomic_DNA"/>
</dbReference>
<keyword evidence="13" id="KW-1185">Reference proteome</keyword>
<evidence type="ECO:0000256" key="6">
    <source>
        <dbReference type="ARBA" id="ARBA00022842"/>
    </source>
</evidence>
<dbReference type="NCBIfam" id="TIGR03598">
    <property type="entry name" value="GTPase_YsxC"/>
    <property type="match status" value="1"/>
</dbReference>
<keyword evidence="6" id="KW-0460">Magnesium</keyword>
<name>A0ABT3NCD2_9BACT</name>
<dbReference type="PANTHER" id="PTHR11649">
    <property type="entry name" value="MSS1/TRME-RELATED GTP-BINDING PROTEIN"/>
    <property type="match status" value="1"/>
</dbReference>
<evidence type="ECO:0000256" key="4">
    <source>
        <dbReference type="ARBA" id="ARBA00022723"/>
    </source>
</evidence>
<keyword evidence="4" id="KW-0479">Metal-binding</keyword>
<evidence type="ECO:0000313" key="13">
    <source>
        <dbReference type="Proteomes" id="UP001209681"/>
    </source>
</evidence>
<feature type="domain" description="EngB-type G" evidence="11">
    <location>
        <begin position="22"/>
        <end position="194"/>
    </location>
</feature>
<dbReference type="InterPro" id="IPR030393">
    <property type="entry name" value="G_ENGB_dom"/>
</dbReference>
<dbReference type="Pfam" id="PF01926">
    <property type="entry name" value="MMR_HSR1"/>
    <property type="match status" value="1"/>
</dbReference>
<dbReference type="InterPro" id="IPR027417">
    <property type="entry name" value="P-loop_NTPase"/>
</dbReference>
<dbReference type="InterPro" id="IPR019987">
    <property type="entry name" value="GTP-bd_ribosome_bio_YsxC"/>
</dbReference>
<dbReference type="RefSeq" id="WP_265425520.1">
    <property type="nucleotide sequence ID" value="NZ_JAPFPW010000013.1"/>
</dbReference>
<evidence type="ECO:0000256" key="3">
    <source>
        <dbReference type="ARBA" id="ARBA00022618"/>
    </source>
</evidence>
<evidence type="ECO:0000313" key="12">
    <source>
        <dbReference type="EMBL" id="MCW7754607.1"/>
    </source>
</evidence>
<comment type="function">
    <text evidence="10">Necessary for normal cell division and for the maintenance of normal septation.</text>
</comment>
<keyword evidence="5 10" id="KW-0547">Nucleotide-binding</keyword>
<evidence type="ECO:0000256" key="7">
    <source>
        <dbReference type="ARBA" id="ARBA00023134"/>
    </source>
</evidence>
<comment type="cofactor">
    <cofactor evidence="1">
        <name>Mg(2+)</name>
        <dbReference type="ChEBI" id="CHEBI:18420"/>
    </cofactor>
</comment>
<sequence>MHIRSAEFITSAVKAAQYPPPDFPEVAFVGRSNVGKSSMINCLVQRKSLVKTSQTPGKTQLVNFFLVNECMRLVDLPGYGYAKAPKDVQRQWGPMIEGYIVDRPNLCGLFLLMDIRRDVREEEERILEWLVSRRMPVRLVLTKTDKFSRSAGMARVQALVKQTGLRAGDFILFSSKTRQGREDVWQWISSMTGIHEEAL</sequence>
<proteinExistence type="inferred from homology"/>
<dbReference type="SUPFAM" id="SSF52540">
    <property type="entry name" value="P-loop containing nucleoside triphosphate hydrolases"/>
    <property type="match status" value="1"/>
</dbReference>
<dbReference type="Gene3D" id="3.40.50.300">
    <property type="entry name" value="P-loop containing nucleotide triphosphate hydrolases"/>
    <property type="match status" value="1"/>
</dbReference>
<keyword evidence="3 10" id="KW-0132">Cell division</keyword>
<evidence type="ECO:0000256" key="1">
    <source>
        <dbReference type="ARBA" id="ARBA00001946"/>
    </source>
</evidence>
<gene>
    <name evidence="12" type="primary">yihA</name>
    <name evidence="10" type="synonym">engB</name>
    <name evidence="12" type="ORF">OOT00_11490</name>
</gene>
<comment type="similarity">
    <text evidence="2 10">Belongs to the TRAFAC class TrmE-Era-EngA-EngB-Septin-like GTPase superfamily. EngB GTPase family.</text>
</comment>
<protein>
    <recommendedName>
        <fullName evidence="10">Probable GTP-binding protein EngB</fullName>
    </recommendedName>
</protein>
<organism evidence="12 13">
    <name type="scientific">Desulfobotulus pelophilus</name>
    <dbReference type="NCBI Taxonomy" id="2823377"/>
    <lineage>
        <taxon>Bacteria</taxon>
        <taxon>Pseudomonadati</taxon>
        <taxon>Thermodesulfobacteriota</taxon>
        <taxon>Desulfobacteria</taxon>
        <taxon>Desulfobacterales</taxon>
        <taxon>Desulfobacteraceae</taxon>
        <taxon>Desulfobotulus</taxon>
    </lineage>
</organism>
<dbReference type="CDD" id="cd01876">
    <property type="entry name" value="YihA_EngB"/>
    <property type="match status" value="1"/>
</dbReference>
<dbReference type="InterPro" id="IPR006073">
    <property type="entry name" value="GTP-bd"/>
</dbReference>
<evidence type="ECO:0000256" key="9">
    <source>
        <dbReference type="ARBA" id="ARBA00023306"/>
    </source>
</evidence>
<dbReference type="PANTHER" id="PTHR11649:SF13">
    <property type="entry name" value="ENGB-TYPE G DOMAIN-CONTAINING PROTEIN"/>
    <property type="match status" value="1"/>
</dbReference>
<evidence type="ECO:0000256" key="10">
    <source>
        <dbReference type="HAMAP-Rule" id="MF_00321"/>
    </source>
</evidence>
<evidence type="ECO:0000256" key="5">
    <source>
        <dbReference type="ARBA" id="ARBA00022741"/>
    </source>
</evidence>
<comment type="caution">
    <text evidence="12">The sequence shown here is derived from an EMBL/GenBank/DDBJ whole genome shotgun (WGS) entry which is preliminary data.</text>
</comment>
<keyword evidence="7 10" id="KW-0342">GTP-binding</keyword>
<evidence type="ECO:0000259" key="11">
    <source>
        <dbReference type="PROSITE" id="PS51706"/>
    </source>
</evidence>
<dbReference type="PROSITE" id="PS51706">
    <property type="entry name" value="G_ENGB"/>
    <property type="match status" value="1"/>
</dbReference>
<evidence type="ECO:0000256" key="2">
    <source>
        <dbReference type="ARBA" id="ARBA00009638"/>
    </source>
</evidence>
<reference evidence="12 13" key="1">
    <citation type="submission" date="2022-11" db="EMBL/GenBank/DDBJ databases">
        <title>Desulfobotulus tamanensis H1 sp. nov. - anaerobic, alkaliphilic, sulphate reducing bacterium isolated from terrestrial mud volcano.</title>
        <authorList>
            <person name="Frolova A."/>
            <person name="Merkel A.Y."/>
            <person name="Slobodkin A.I."/>
        </authorList>
    </citation>
    <scope>NUCLEOTIDE SEQUENCE [LARGE SCALE GENOMIC DNA]</scope>
    <source>
        <strain evidence="12 13">H1</strain>
    </source>
</reference>
<dbReference type="HAMAP" id="MF_00321">
    <property type="entry name" value="GTPase_EngB"/>
    <property type="match status" value="1"/>
</dbReference>
<dbReference type="Proteomes" id="UP001209681">
    <property type="component" value="Unassembled WGS sequence"/>
</dbReference>
<keyword evidence="9 10" id="KW-0131">Cell cycle</keyword>
<accession>A0ABT3NCD2</accession>
<evidence type="ECO:0000256" key="8">
    <source>
        <dbReference type="ARBA" id="ARBA00023210"/>
    </source>
</evidence>